<feature type="region of interest" description="Disordered" evidence="1">
    <location>
        <begin position="76"/>
        <end position="97"/>
    </location>
</feature>
<evidence type="ECO:0000259" key="2">
    <source>
        <dbReference type="PROSITE" id="PS50943"/>
    </source>
</evidence>
<evidence type="ECO:0000313" key="4">
    <source>
        <dbReference type="Proteomes" id="UP000707477"/>
    </source>
</evidence>
<dbReference type="SMART" id="SM00530">
    <property type="entry name" value="HTH_XRE"/>
    <property type="match status" value="1"/>
</dbReference>
<gene>
    <name evidence="3" type="ORF">HEQ44_10800</name>
</gene>
<evidence type="ECO:0000313" key="3">
    <source>
        <dbReference type="EMBL" id="NLR30667.1"/>
    </source>
</evidence>
<dbReference type="PROSITE" id="PS50943">
    <property type="entry name" value="HTH_CROC1"/>
    <property type="match status" value="1"/>
</dbReference>
<dbReference type="SUPFAM" id="SSF47413">
    <property type="entry name" value="lambda repressor-like DNA-binding domains"/>
    <property type="match status" value="1"/>
</dbReference>
<protein>
    <submittedName>
        <fullName evidence="3">Helix-turn-helix transcriptional regulator</fullName>
    </submittedName>
</protein>
<dbReference type="CDD" id="cd00093">
    <property type="entry name" value="HTH_XRE"/>
    <property type="match status" value="1"/>
</dbReference>
<sequence>MQDSTFGDKIKRIRLSKGDSVRKVALYAGISASYYSQVENNKRSVPKPNTLRKIAKGLHLSEDEIFKLADLIPTDSQRTDRKKSKSGSGKLMGPTLGLKKHSTLSKVNYEISASHSKSDQSINQQPNRIALNSTSARLYVPANARVQTKLPSKNDETPATTWLKVTDSDLVMLGILKNDLAVIDSSGIASSISSHAAKLVAINLTTTKTTIRRALLVADEQVMLTTGRPAERPTFLPYVTFEEKFVGNVINLYRDTR</sequence>
<evidence type="ECO:0000256" key="1">
    <source>
        <dbReference type="SAM" id="MobiDB-lite"/>
    </source>
</evidence>
<dbReference type="Pfam" id="PF01381">
    <property type="entry name" value="HTH_3"/>
    <property type="match status" value="1"/>
</dbReference>
<accession>A0ABX1L9W3</accession>
<dbReference type="InterPro" id="IPR001387">
    <property type="entry name" value="Cro/C1-type_HTH"/>
</dbReference>
<dbReference type="InterPro" id="IPR010982">
    <property type="entry name" value="Lambda_DNA-bd_dom_sf"/>
</dbReference>
<dbReference type="Gene3D" id="1.10.260.40">
    <property type="entry name" value="lambda repressor-like DNA-binding domains"/>
    <property type="match status" value="1"/>
</dbReference>
<keyword evidence="4" id="KW-1185">Reference proteome</keyword>
<dbReference type="RefSeq" id="WP_168850442.1">
    <property type="nucleotide sequence ID" value="NZ_JAAVSD010000042.1"/>
</dbReference>
<organism evidence="3 4">
    <name type="scientific">Levilactobacillus tujiorum</name>
    <dbReference type="NCBI Taxonomy" id="2912243"/>
    <lineage>
        <taxon>Bacteria</taxon>
        <taxon>Bacillati</taxon>
        <taxon>Bacillota</taxon>
        <taxon>Bacilli</taxon>
        <taxon>Lactobacillales</taxon>
        <taxon>Lactobacillaceae</taxon>
        <taxon>Levilactobacillus</taxon>
    </lineage>
</organism>
<feature type="domain" description="HTH cro/C1-type" evidence="2">
    <location>
        <begin position="10"/>
        <end position="65"/>
    </location>
</feature>
<reference evidence="3 4" key="1">
    <citation type="submission" date="2020-03" db="EMBL/GenBank/DDBJ databases">
        <authorList>
            <person name="Zhang Z."/>
            <person name="Guo Z."/>
            <person name="Hou Q."/>
            <person name="Shen X."/>
        </authorList>
    </citation>
    <scope>NUCLEOTIDE SEQUENCE [LARGE SCALE GENOMIC DNA]</scope>
    <source>
        <strain evidence="3 4">HBUAS51329</strain>
    </source>
</reference>
<comment type="caution">
    <text evidence="3">The sequence shown here is derived from an EMBL/GenBank/DDBJ whole genome shotgun (WGS) entry which is preliminary data.</text>
</comment>
<name>A0ABX1L9W3_9LACO</name>
<proteinExistence type="predicted"/>
<dbReference type="Proteomes" id="UP000707477">
    <property type="component" value="Unassembled WGS sequence"/>
</dbReference>
<dbReference type="EMBL" id="JAAVSD010000042">
    <property type="protein sequence ID" value="NLR30667.1"/>
    <property type="molecule type" value="Genomic_DNA"/>
</dbReference>